<dbReference type="AlphaFoldDB" id="A0A1S9I4U8"/>
<comment type="caution">
    <text evidence="3">The sequence shown here is derived from an EMBL/GenBank/DDBJ whole genome shotgun (WGS) entry which is preliminary data.</text>
</comment>
<dbReference type="OrthoDB" id="1892242at2"/>
<reference evidence="2 4" key="1">
    <citation type="submission" date="2016-12" db="EMBL/GenBank/DDBJ databases">
        <title>Clostridium tepidum sp. nov., a close relative of Clostridium sporogenes and Clostridium botulinum Group I.</title>
        <authorList>
            <person name="Dobritsa A.P."/>
            <person name="Kutumbaka K."/>
            <person name="Werner K."/>
            <person name="Samadpour M."/>
        </authorList>
    </citation>
    <scope>NUCLEOTIDE SEQUENCE [LARGE SCALE GENOMIC DNA]</scope>
    <source>
        <strain evidence="2 4">PE</strain>
    </source>
</reference>
<evidence type="ECO:0000313" key="5">
    <source>
        <dbReference type="Proteomes" id="UP000190256"/>
    </source>
</evidence>
<organism evidence="3 5">
    <name type="scientific">Clostridium tepidum</name>
    <dbReference type="NCBI Taxonomy" id="1962263"/>
    <lineage>
        <taxon>Bacteria</taxon>
        <taxon>Bacillati</taxon>
        <taxon>Bacillota</taxon>
        <taxon>Clostridia</taxon>
        <taxon>Eubacteriales</taxon>
        <taxon>Clostridiaceae</taxon>
        <taxon>Clostridium</taxon>
    </lineage>
</organism>
<sequence>MMPKQKELWIPNDEVAQKIISIQIECSLNERYEKLENNTMFIEAIKRKDNSPVLEIAPKLKSTTLLNLYERMLPFTKVDFMYSSVYSKTGGVLNLFNERISENIDIQLKNLRNEYEDKNKAINIWKDEPSELWSGLTPAQVWAGGGKVEKALLMDFLSKLTELMNGKEFTTKGAAFMNCIDVLRSWQLNKNEICQGKTPMEAIIEERNLILKDKIEFIKENNIECDFIY</sequence>
<keyword evidence="4" id="KW-1185">Reference proteome</keyword>
<feature type="coiled-coil region" evidence="1">
    <location>
        <begin position="101"/>
        <end position="128"/>
    </location>
</feature>
<evidence type="ECO:0000256" key="1">
    <source>
        <dbReference type="SAM" id="Coils"/>
    </source>
</evidence>
<dbReference type="STRING" id="1962263.BS637_06145"/>
<name>A0A1S9I4U8_9CLOT</name>
<evidence type="ECO:0000313" key="2">
    <source>
        <dbReference type="EMBL" id="OOO62421.1"/>
    </source>
</evidence>
<keyword evidence="1" id="KW-0175">Coiled coil</keyword>
<evidence type="ECO:0000313" key="3">
    <source>
        <dbReference type="EMBL" id="OOO65248.1"/>
    </source>
</evidence>
<accession>A0A1S9I4U8</accession>
<evidence type="ECO:0000313" key="4">
    <source>
        <dbReference type="Proteomes" id="UP000190206"/>
    </source>
</evidence>
<protein>
    <submittedName>
        <fullName evidence="3">Uncharacterized protein</fullName>
    </submittedName>
</protein>
<dbReference type="RefSeq" id="WP_078023890.1">
    <property type="nucleotide sequence ID" value="NZ_JADPGM010000009.1"/>
</dbReference>
<dbReference type="Proteomes" id="UP000190256">
    <property type="component" value="Unassembled WGS sequence"/>
</dbReference>
<dbReference type="EMBL" id="MRAD01000005">
    <property type="protein sequence ID" value="OOO62421.1"/>
    <property type="molecule type" value="Genomic_DNA"/>
</dbReference>
<gene>
    <name evidence="2" type="ORF">BS637_06145</name>
    <name evidence="3" type="ORF">BS638_08910</name>
</gene>
<dbReference type="EMBL" id="MRAE01000020">
    <property type="protein sequence ID" value="OOO65248.1"/>
    <property type="molecule type" value="Genomic_DNA"/>
</dbReference>
<dbReference type="Proteomes" id="UP000190206">
    <property type="component" value="Unassembled WGS sequence"/>
</dbReference>
<reference evidence="3 5" key="2">
    <citation type="submission" date="2016-12" db="EMBL/GenBank/DDBJ databases">
        <title>Clostridium tepidum sp. nov., a close relative of Clostridium sporogenes and Clostridium botulinum Group I.</title>
        <authorList>
            <person name="Dobritsa A.P."/>
            <person name="Kutumbaka K.K."/>
            <person name="Werner K."/>
            <person name="Wiedmann M."/>
            <person name="Asmus A."/>
            <person name="Samadpour M."/>
        </authorList>
    </citation>
    <scope>NUCLEOTIDE SEQUENCE [LARGE SCALE GENOMIC DNA]</scope>
    <source>
        <strain evidence="3 5">IEH 97212</strain>
    </source>
</reference>
<proteinExistence type="predicted"/>